<dbReference type="Pfam" id="PF04479">
    <property type="entry name" value="RTA1"/>
    <property type="match status" value="1"/>
</dbReference>
<evidence type="ECO:0000256" key="2">
    <source>
        <dbReference type="ARBA" id="ARBA00022692"/>
    </source>
</evidence>
<dbReference type="GeneID" id="14872336"/>
<dbReference type="GO" id="GO:0016020">
    <property type="term" value="C:membrane"/>
    <property type="evidence" value="ECO:0007669"/>
    <property type="project" value="UniProtKB-SubCell"/>
</dbReference>
<dbReference type="STRING" id="1054147.F4PVH3"/>
<dbReference type="GO" id="GO:0031154">
    <property type="term" value="P:culmination involved in sorocarp development"/>
    <property type="evidence" value="ECO:0007669"/>
    <property type="project" value="EnsemblProtists"/>
</dbReference>
<protein>
    <recommendedName>
        <fullName evidence="9">RTA1-domain-containing protein</fullName>
    </recommendedName>
</protein>
<dbReference type="OrthoDB" id="3358017at2759"/>
<name>F4PVH3_CACFS</name>
<feature type="transmembrane region" description="Helical" evidence="6">
    <location>
        <begin position="51"/>
        <end position="72"/>
    </location>
</feature>
<comment type="subcellular location">
    <subcellularLocation>
        <location evidence="1">Membrane</location>
        <topology evidence="1">Multi-pass membrane protein</topology>
    </subcellularLocation>
</comment>
<feature type="transmembrane region" description="Helical" evidence="6">
    <location>
        <begin position="241"/>
        <end position="264"/>
    </location>
</feature>
<feature type="transmembrane region" description="Helical" evidence="6">
    <location>
        <begin position="168"/>
        <end position="189"/>
    </location>
</feature>
<organism evidence="7 8">
    <name type="scientific">Cavenderia fasciculata</name>
    <name type="common">Slime mold</name>
    <name type="synonym">Dictyostelium fasciculatum</name>
    <dbReference type="NCBI Taxonomy" id="261658"/>
    <lineage>
        <taxon>Eukaryota</taxon>
        <taxon>Amoebozoa</taxon>
        <taxon>Evosea</taxon>
        <taxon>Eumycetozoa</taxon>
        <taxon>Dictyostelia</taxon>
        <taxon>Acytosteliales</taxon>
        <taxon>Cavenderiaceae</taxon>
        <taxon>Cavenderia</taxon>
    </lineage>
</organism>
<evidence type="ECO:0000256" key="3">
    <source>
        <dbReference type="ARBA" id="ARBA00022989"/>
    </source>
</evidence>
<evidence type="ECO:0000313" key="7">
    <source>
        <dbReference type="EMBL" id="EGG19987.1"/>
    </source>
</evidence>
<evidence type="ECO:0000256" key="6">
    <source>
        <dbReference type="SAM" id="Phobius"/>
    </source>
</evidence>
<dbReference type="RefSeq" id="XP_004366970.1">
    <property type="nucleotide sequence ID" value="XM_004366913.1"/>
</dbReference>
<dbReference type="OMA" id="PYNNDAF"/>
<feature type="transmembrane region" description="Helical" evidence="6">
    <location>
        <begin position="84"/>
        <end position="106"/>
    </location>
</feature>
<reference evidence="8" key="1">
    <citation type="journal article" date="2011" name="Genome Res.">
        <title>Phylogeny-wide analysis of social amoeba genomes highlights ancient origins for complex intercellular communication.</title>
        <authorList>
            <person name="Heidel A.J."/>
            <person name="Lawal H.M."/>
            <person name="Felder M."/>
            <person name="Schilde C."/>
            <person name="Helps N.R."/>
            <person name="Tunggal B."/>
            <person name="Rivero F."/>
            <person name="John U."/>
            <person name="Schleicher M."/>
            <person name="Eichinger L."/>
            <person name="Platzer M."/>
            <person name="Noegel A.A."/>
            <person name="Schaap P."/>
            <person name="Gloeckner G."/>
        </authorList>
    </citation>
    <scope>NUCLEOTIDE SEQUENCE [LARGE SCALE GENOMIC DNA]</scope>
    <source>
        <strain evidence="8">SH3</strain>
    </source>
</reference>
<dbReference type="InterPro" id="IPR007568">
    <property type="entry name" value="RTA1"/>
</dbReference>
<feature type="transmembrane region" description="Helical" evidence="6">
    <location>
        <begin position="127"/>
        <end position="148"/>
    </location>
</feature>
<dbReference type="PANTHER" id="PTHR31465:SF1">
    <property type="entry name" value="PROTEIN RTA1-RELATED"/>
    <property type="match status" value="1"/>
</dbReference>
<dbReference type="PANTHER" id="PTHR31465">
    <property type="entry name" value="PROTEIN RTA1-RELATED"/>
    <property type="match status" value="1"/>
</dbReference>
<evidence type="ECO:0000256" key="5">
    <source>
        <dbReference type="SAM" id="MobiDB-lite"/>
    </source>
</evidence>
<keyword evidence="8" id="KW-1185">Reference proteome</keyword>
<evidence type="ECO:0008006" key="9">
    <source>
        <dbReference type="Google" id="ProtNLM"/>
    </source>
</evidence>
<gene>
    <name evidence="7" type="ORF">DFA_07102</name>
</gene>
<keyword evidence="2 6" id="KW-0812">Transmembrane</keyword>
<feature type="region of interest" description="Disordered" evidence="5">
    <location>
        <begin position="268"/>
        <end position="288"/>
    </location>
</feature>
<evidence type="ECO:0000313" key="8">
    <source>
        <dbReference type="Proteomes" id="UP000007797"/>
    </source>
</evidence>
<feature type="compositionally biased region" description="Basic and acidic residues" evidence="5">
    <location>
        <begin position="276"/>
        <end position="288"/>
    </location>
</feature>
<feature type="transmembrane region" description="Helical" evidence="6">
    <location>
        <begin position="24"/>
        <end position="44"/>
    </location>
</feature>
<keyword evidence="3 6" id="KW-1133">Transmembrane helix</keyword>
<evidence type="ECO:0000256" key="1">
    <source>
        <dbReference type="ARBA" id="ARBA00004141"/>
    </source>
</evidence>
<evidence type="ECO:0000256" key="4">
    <source>
        <dbReference type="ARBA" id="ARBA00023136"/>
    </source>
</evidence>
<dbReference type="EMBL" id="GL883013">
    <property type="protein sequence ID" value="EGG19987.1"/>
    <property type="molecule type" value="Genomic_DNA"/>
</dbReference>
<feature type="transmembrane region" description="Helical" evidence="6">
    <location>
        <begin position="201"/>
        <end position="221"/>
    </location>
</feature>
<dbReference type="KEGG" id="dfa:DFA_07102"/>
<keyword evidence="4 6" id="KW-0472">Membrane</keyword>
<accession>F4PVH3</accession>
<dbReference type="AlphaFoldDB" id="F4PVH3"/>
<sequence>MSSNNNSTIIRPKYPNLHGYDPSVGLATAGVVGFAVVSIILLALSIRFKKFWFFVAPVAGAVMAIGYGTRIISGNDVHNLGKYITTTLLILLPPTALAAVFLFAQLGKVMKKTGITHPIFRPKVVKYLFLIVDICSIFIQSAGGALLAQSADNINLQTPAKAVMLTGLTIALTSFTLFFFLIVYLHIKVLREKSDEADKKWRVIFIALYISGLLIILRSIYRVAEYAGGYHSAIMLNEGLFFGLDALPMFLLMCVWIPFHPGYVSLSNKDSKKKSTTTDETRGGVEME</sequence>
<dbReference type="Proteomes" id="UP000007797">
    <property type="component" value="Unassembled WGS sequence"/>
</dbReference>
<proteinExistence type="predicted"/>